<evidence type="ECO:0000313" key="17">
    <source>
        <dbReference type="Proteomes" id="UP000321571"/>
    </source>
</evidence>
<protein>
    <recommendedName>
        <fullName evidence="11">Alkyl hydroperoxide reductase E</fullName>
        <ecNumber evidence="10">1.11.1.29</ecNumber>
    </recommendedName>
    <alternativeName>
        <fullName evidence="12">Mycoredoxin-dependent peroxiredoxin</fullName>
    </alternativeName>
    <alternativeName>
        <fullName evidence="13">Peroxiredoxin AhpE</fullName>
    </alternativeName>
    <alternativeName>
        <fullName evidence="5">Thioredoxin peroxidase</fullName>
    </alternativeName>
</protein>
<evidence type="ECO:0000256" key="8">
    <source>
        <dbReference type="ARBA" id="ARBA00060973"/>
    </source>
</evidence>
<evidence type="ECO:0000313" key="16">
    <source>
        <dbReference type="EMBL" id="TXL62729.1"/>
    </source>
</evidence>
<proteinExistence type="inferred from homology"/>
<dbReference type="InterPro" id="IPR050455">
    <property type="entry name" value="Tpx_Peroxidase_subfamily"/>
</dbReference>
<dbReference type="InterPro" id="IPR036249">
    <property type="entry name" value="Thioredoxin-like_sf"/>
</dbReference>
<dbReference type="PANTHER" id="PTHR43110">
    <property type="entry name" value="THIOL PEROXIDASE"/>
    <property type="match status" value="1"/>
</dbReference>
<keyword evidence="4" id="KW-0676">Redox-active center</keyword>
<dbReference type="Proteomes" id="UP000321571">
    <property type="component" value="Unassembled WGS sequence"/>
</dbReference>
<evidence type="ECO:0000259" key="15">
    <source>
        <dbReference type="PROSITE" id="PS51352"/>
    </source>
</evidence>
<evidence type="ECO:0000256" key="1">
    <source>
        <dbReference type="ARBA" id="ARBA00022559"/>
    </source>
</evidence>
<gene>
    <name evidence="16" type="ORF">FHP06_00320</name>
</gene>
<comment type="function">
    <text evidence="7">Thiol-specific peroxidase that catalyzes the reduction of hydrogen peroxide and organic hydroperoxides to water and alcohols, respectively. Plays a role in cell protection against oxidative stress by detoxifying peroxides. May represent an important antioxidant defense against cytotoxic peroxides, especially peroxynitrite, which can be formed by activated macrophages during infection.</text>
</comment>
<keyword evidence="17" id="KW-1185">Reference proteome</keyword>
<evidence type="ECO:0000256" key="9">
    <source>
        <dbReference type="ARBA" id="ARBA00065226"/>
    </source>
</evidence>
<comment type="similarity">
    <text evidence="8">Belongs to the peroxiredoxin family. AhpE subfamily.</text>
</comment>
<reference evidence="16 17" key="1">
    <citation type="submission" date="2019-06" db="EMBL/GenBank/DDBJ databases">
        <title>Aeromicrobium sp. nov., isolated from a maize field.</title>
        <authorList>
            <person name="Lin S.-Y."/>
            <person name="Tsai C.-F."/>
            <person name="Young C.-C."/>
        </authorList>
    </citation>
    <scope>NUCLEOTIDE SEQUENCE [LARGE SCALE GENOMIC DNA]</scope>
    <source>
        <strain evidence="16 17">CC-CFT486</strain>
    </source>
</reference>
<evidence type="ECO:0000256" key="12">
    <source>
        <dbReference type="ARBA" id="ARBA00082991"/>
    </source>
</evidence>
<sequence>MTDVGDVAPDFTLRNQHGQDVTLSSFRGEKIVVLVFFPFAFSGICTGELCEIRDNLSGFEADGVEVVAVSCDHMFSNRAFADQEGLTFSVLSDFWPHGEVARAYGIFNEQAGAAERGTYIVDRDGIVRWKVAHGIGEARDFVAYSTALAEIA</sequence>
<dbReference type="InterPro" id="IPR013766">
    <property type="entry name" value="Thioredoxin_domain"/>
</dbReference>
<keyword evidence="2" id="KW-0049">Antioxidant</keyword>
<evidence type="ECO:0000256" key="3">
    <source>
        <dbReference type="ARBA" id="ARBA00023002"/>
    </source>
</evidence>
<dbReference type="EC" id="1.11.1.29" evidence="10"/>
<evidence type="ECO:0000256" key="13">
    <source>
        <dbReference type="ARBA" id="ARBA00083736"/>
    </source>
</evidence>
<dbReference type="Gene3D" id="3.40.30.10">
    <property type="entry name" value="Glutaredoxin"/>
    <property type="match status" value="1"/>
</dbReference>
<comment type="catalytic activity">
    <reaction evidence="6">
        <text>[mycoredoxin]-L-dithiol + a hydroperoxide = [mycoredoxin]-L-disulfide + an alcohol + H2O</text>
        <dbReference type="Rhea" id="RHEA:62640"/>
        <dbReference type="Rhea" id="RHEA-COMP:16137"/>
        <dbReference type="Rhea" id="RHEA-COMP:16138"/>
        <dbReference type="ChEBI" id="CHEBI:15377"/>
        <dbReference type="ChEBI" id="CHEBI:29950"/>
        <dbReference type="ChEBI" id="CHEBI:30879"/>
        <dbReference type="ChEBI" id="CHEBI:35924"/>
        <dbReference type="ChEBI" id="CHEBI:50058"/>
        <dbReference type="EC" id="1.11.1.29"/>
    </reaction>
</comment>
<name>A0A5C8NLZ1_9ACTN</name>
<evidence type="ECO:0000256" key="6">
    <source>
        <dbReference type="ARBA" id="ARBA00052774"/>
    </source>
</evidence>
<comment type="subunit">
    <text evidence="9">Homodimer. Forms both dimers and octamers; a tightly-associated dimer and a ring-like octamer.</text>
</comment>
<feature type="active site" description="Cysteine sulfenic acid (-SOH) intermediate; for peroxidase activity" evidence="14">
    <location>
        <position position="45"/>
    </location>
</feature>
<dbReference type="SUPFAM" id="SSF52833">
    <property type="entry name" value="Thioredoxin-like"/>
    <property type="match status" value="1"/>
</dbReference>
<organism evidence="16 17">
    <name type="scientific">Aeromicrobium terrae</name>
    <dbReference type="NCBI Taxonomy" id="2498846"/>
    <lineage>
        <taxon>Bacteria</taxon>
        <taxon>Bacillati</taxon>
        <taxon>Actinomycetota</taxon>
        <taxon>Actinomycetes</taxon>
        <taxon>Propionibacteriales</taxon>
        <taxon>Nocardioidaceae</taxon>
        <taxon>Aeromicrobium</taxon>
    </lineage>
</organism>
<dbReference type="PROSITE" id="PS51352">
    <property type="entry name" value="THIOREDOXIN_2"/>
    <property type="match status" value="1"/>
</dbReference>
<dbReference type="PIRSF" id="PIRSF000239">
    <property type="entry name" value="AHPC"/>
    <property type="match status" value="1"/>
</dbReference>
<evidence type="ECO:0000256" key="7">
    <source>
        <dbReference type="ARBA" id="ARBA00056930"/>
    </source>
</evidence>
<dbReference type="GO" id="GO:0004601">
    <property type="term" value="F:peroxidase activity"/>
    <property type="evidence" value="ECO:0007669"/>
    <property type="project" value="UniProtKB-KW"/>
</dbReference>
<dbReference type="RefSeq" id="WP_147682696.1">
    <property type="nucleotide sequence ID" value="NZ_VDUX01000001.1"/>
</dbReference>
<evidence type="ECO:0000256" key="10">
    <source>
        <dbReference type="ARBA" id="ARBA00067009"/>
    </source>
</evidence>
<evidence type="ECO:0000256" key="14">
    <source>
        <dbReference type="PIRSR" id="PIRSR000239-1"/>
    </source>
</evidence>
<dbReference type="EMBL" id="VDUX01000001">
    <property type="protein sequence ID" value="TXL62729.1"/>
    <property type="molecule type" value="Genomic_DNA"/>
</dbReference>
<keyword evidence="3" id="KW-0560">Oxidoreductase</keyword>
<evidence type="ECO:0000256" key="5">
    <source>
        <dbReference type="ARBA" id="ARBA00032824"/>
    </source>
</evidence>
<dbReference type="OrthoDB" id="9812811at2"/>
<dbReference type="Pfam" id="PF00578">
    <property type="entry name" value="AhpC-TSA"/>
    <property type="match status" value="1"/>
</dbReference>
<dbReference type="FunFam" id="3.40.30.10:FF:000118">
    <property type="entry name" value="Peroxiredoxin AhpE"/>
    <property type="match status" value="1"/>
</dbReference>
<dbReference type="CDD" id="cd03018">
    <property type="entry name" value="PRX_AhpE_like"/>
    <property type="match status" value="1"/>
</dbReference>
<evidence type="ECO:0000256" key="11">
    <source>
        <dbReference type="ARBA" id="ARBA00068979"/>
    </source>
</evidence>
<dbReference type="InterPro" id="IPR000866">
    <property type="entry name" value="AhpC/TSA"/>
</dbReference>
<comment type="caution">
    <text evidence="16">The sequence shown here is derived from an EMBL/GenBank/DDBJ whole genome shotgun (WGS) entry which is preliminary data.</text>
</comment>
<dbReference type="PANTHER" id="PTHR43110:SF1">
    <property type="entry name" value="THIOL PEROXIDASE"/>
    <property type="match status" value="1"/>
</dbReference>
<dbReference type="AlphaFoldDB" id="A0A5C8NLZ1"/>
<dbReference type="InterPro" id="IPR024706">
    <property type="entry name" value="Peroxiredoxin_AhpC-typ"/>
</dbReference>
<evidence type="ECO:0000256" key="4">
    <source>
        <dbReference type="ARBA" id="ARBA00023284"/>
    </source>
</evidence>
<accession>A0A5C8NLZ1</accession>
<keyword evidence="1" id="KW-0575">Peroxidase</keyword>
<feature type="domain" description="Thioredoxin" evidence="15">
    <location>
        <begin position="2"/>
        <end position="152"/>
    </location>
</feature>
<evidence type="ECO:0000256" key="2">
    <source>
        <dbReference type="ARBA" id="ARBA00022862"/>
    </source>
</evidence>